<dbReference type="AlphaFoldDB" id="A0A1Y3LBS4"/>
<proteinExistence type="predicted"/>
<evidence type="ECO:0000256" key="1">
    <source>
        <dbReference type="SAM" id="Phobius"/>
    </source>
</evidence>
<evidence type="ECO:0000313" key="3">
    <source>
        <dbReference type="EMBL" id="OUM35628.1"/>
    </source>
</evidence>
<protein>
    <submittedName>
        <fullName evidence="3">Pilus assembly protein TadE</fullName>
    </submittedName>
</protein>
<evidence type="ECO:0000313" key="4">
    <source>
        <dbReference type="Proteomes" id="UP000196082"/>
    </source>
</evidence>
<dbReference type="InterPro" id="IPR012495">
    <property type="entry name" value="TadE-like_dom"/>
</dbReference>
<comment type="caution">
    <text evidence="3">The sequence shown here is derived from an EMBL/GenBank/DDBJ whole genome shotgun (WGS) entry which is preliminary data.</text>
</comment>
<reference evidence="3 4" key="1">
    <citation type="submission" date="2017-05" db="EMBL/GenBank/DDBJ databases">
        <title>Whole genome sequence of Pseudomonas putida isolate 1312 commercialized as a biostimulant.</title>
        <authorList>
            <person name="Crovadore J."/>
            <person name="Blanc P."/>
            <person name="Chablais R."/>
            <person name="Cochard B."/>
            <person name="Grizard D."/>
            <person name="Lefort F."/>
        </authorList>
    </citation>
    <scope>NUCLEOTIDE SEQUENCE [LARGE SCALE GENOMIC DNA]</scope>
    <source>
        <strain evidence="3 4">1312</strain>
    </source>
</reference>
<feature type="domain" description="TadE-like" evidence="2">
    <location>
        <begin position="11"/>
        <end position="53"/>
    </location>
</feature>
<accession>A0A1Y3LBS4</accession>
<organism evidence="3 4">
    <name type="scientific">Pseudomonas putida</name>
    <name type="common">Arthrobacter siderocapsulatus</name>
    <dbReference type="NCBI Taxonomy" id="303"/>
    <lineage>
        <taxon>Bacteria</taxon>
        <taxon>Pseudomonadati</taxon>
        <taxon>Pseudomonadota</taxon>
        <taxon>Gammaproteobacteria</taxon>
        <taxon>Pseudomonadales</taxon>
        <taxon>Pseudomonadaceae</taxon>
        <taxon>Pseudomonas</taxon>
    </lineage>
</organism>
<gene>
    <name evidence="3" type="ORF">B8W72_08435</name>
</gene>
<keyword evidence="1" id="KW-0812">Transmembrane</keyword>
<keyword evidence="1" id="KW-0472">Membrane</keyword>
<evidence type="ECO:0000259" key="2">
    <source>
        <dbReference type="Pfam" id="PF07811"/>
    </source>
</evidence>
<feature type="transmembrane region" description="Helical" evidence="1">
    <location>
        <begin position="12"/>
        <end position="32"/>
    </location>
</feature>
<sequence length="149" mass="16371">MKAGPAKRQKGAAAIEFAAVFMIFFAVFYGLVSYTLPMLMLQSFNQASAEAVRRCVALDPDSDSANYKAIVENLARQVISEQLQWMPAAFDFQPTSDAQVTLGANKLLTVTINYPKTKLTNVLPMLVLPLIGEVPRLPDHLRAEASLQL</sequence>
<dbReference type="EMBL" id="NFSB01000066">
    <property type="protein sequence ID" value="OUM35628.1"/>
    <property type="molecule type" value="Genomic_DNA"/>
</dbReference>
<dbReference type="RefSeq" id="WP_086975328.1">
    <property type="nucleotide sequence ID" value="NZ_NFSB01000066.1"/>
</dbReference>
<dbReference type="Pfam" id="PF07811">
    <property type="entry name" value="TadE"/>
    <property type="match status" value="1"/>
</dbReference>
<keyword evidence="1" id="KW-1133">Transmembrane helix</keyword>
<name>A0A1Y3LBS4_PSEPU</name>
<dbReference type="Proteomes" id="UP000196082">
    <property type="component" value="Unassembled WGS sequence"/>
</dbReference>